<dbReference type="Proteomes" id="UP000319143">
    <property type="component" value="Unassembled WGS sequence"/>
</dbReference>
<evidence type="ECO:0000313" key="4">
    <source>
        <dbReference type="Proteomes" id="UP000319143"/>
    </source>
</evidence>
<dbReference type="RefSeq" id="WP_146525840.1">
    <property type="nucleotide sequence ID" value="NZ_SJPV01000003.1"/>
</dbReference>
<feature type="transmembrane region" description="Helical" evidence="1">
    <location>
        <begin position="501"/>
        <end position="522"/>
    </location>
</feature>
<accession>A0A5C6DQQ8</accession>
<organism evidence="3 4">
    <name type="scientific">Novipirellula artificiosorum</name>
    <dbReference type="NCBI Taxonomy" id="2528016"/>
    <lineage>
        <taxon>Bacteria</taxon>
        <taxon>Pseudomonadati</taxon>
        <taxon>Planctomycetota</taxon>
        <taxon>Planctomycetia</taxon>
        <taxon>Pirellulales</taxon>
        <taxon>Pirellulaceae</taxon>
        <taxon>Novipirellula</taxon>
    </lineage>
</organism>
<feature type="transmembrane region" description="Helical" evidence="1">
    <location>
        <begin position="470"/>
        <end position="489"/>
    </location>
</feature>
<dbReference type="OrthoDB" id="269524at2"/>
<dbReference type="AlphaFoldDB" id="A0A5C6DQQ8"/>
<name>A0A5C6DQQ8_9BACT</name>
<keyword evidence="1" id="KW-0812">Transmembrane</keyword>
<keyword evidence="1" id="KW-0472">Membrane</keyword>
<evidence type="ECO:0000313" key="3">
    <source>
        <dbReference type="EMBL" id="TWU39170.1"/>
    </source>
</evidence>
<dbReference type="EMBL" id="SJPV01000003">
    <property type="protein sequence ID" value="TWU39170.1"/>
    <property type="molecule type" value="Genomic_DNA"/>
</dbReference>
<evidence type="ECO:0000256" key="2">
    <source>
        <dbReference type="SAM" id="SignalP"/>
    </source>
</evidence>
<reference evidence="3 4" key="1">
    <citation type="submission" date="2019-02" db="EMBL/GenBank/DDBJ databases">
        <title>Deep-cultivation of Planctomycetes and their phenomic and genomic characterization uncovers novel biology.</title>
        <authorList>
            <person name="Wiegand S."/>
            <person name="Jogler M."/>
            <person name="Boedeker C."/>
            <person name="Pinto D."/>
            <person name="Vollmers J."/>
            <person name="Rivas-Marin E."/>
            <person name="Kohn T."/>
            <person name="Peeters S.H."/>
            <person name="Heuer A."/>
            <person name="Rast P."/>
            <person name="Oberbeckmann S."/>
            <person name="Bunk B."/>
            <person name="Jeske O."/>
            <person name="Meyerdierks A."/>
            <person name="Storesund J.E."/>
            <person name="Kallscheuer N."/>
            <person name="Luecker S."/>
            <person name="Lage O.M."/>
            <person name="Pohl T."/>
            <person name="Merkel B.J."/>
            <person name="Hornburger P."/>
            <person name="Mueller R.-W."/>
            <person name="Bruemmer F."/>
            <person name="Labrenz M."/>
            <person name="Spormann A.M."/>
            <person name="Op Den Camp H."/>
            <person name="Overmann J."/>
            <person name="Amann R."/>
            <person name="Jetten M.S.M."/>
            <person name="Mascher T."/>
            <person name="Medema M.H."/>
            <person name="Devos D.P."/>
            <person name="Kaster A.-K."/>
            <person name="Ovreas L."/>
            <person name="Rohde M."/>
            <person name="Galperin M.Y."/>
            <person name="Jogler C."/>
        </authorList>
    </citation>
    <scope>NUCLEOTIDE SEQUENCE [LARGE SCALE GENOMIC DNA]</scope>
    <source>
        <strain evidence="3 4">Poly41</strain>
    </source>
</reference>
<feature type="signal peptide" evidence="2">
    <location>
        <begin position="1"/>
        <end position="29"/>
    </location>
</feature>
<gene>
    <name evidence="3" type="ORF">Poly41_19920</name>
</gene>
<evidence type="ECO:0000256" key="1">
    <source>
        <dbReference type="SAM" id="Phobius"/>
    </source>
</evidence>
<keyword evidence="4" id="KW-1185">Reference proteome</keyword>
<protein>
    <recommendedName>
        <fullName evidence="5">DUF4350 domain-containing protein</fullName>
    </recommendedName>
</protein>
<keyword evidence="1" id="KW-1133">Transmembrane helix</keyword>
<keyword evidence="2" id="KW-0732">Signal</keyword>
<comment type="caution">
    <text evidence="3">The sequence shown here is derived from an EMBL/GenBank/DDBJ whole genome shotgun (WGS) entry which is preliminary data.</text>
</comment>
<evidence type="ECO:0008006" key="5">
    <source>
        <dbReference type="Google" id="ProtNLM"/>
    </source>
</evidence>
<proteinExistence type="predicted"/>
<sequence precursor="true">MKRRPSGAAAATFLAAWSIVLMGAPQVAAQSVPDDSLLAPIQPVTLIPTTKTNRVGFTATIAAGRIQVAGSVPVKIVVRSTSTFTADRQLVFRFTSDPLGQSPPSNGLRVDVPVELSQGTRMTSVTRYLPKWSVGLDYRVTVREQGQVLAGCEASVSGPAVRNSQVITTKWLDAEYEFNWVLVLDSERVDVAKLPDIRALLHVRRDTFFVNETRAPREELTYWKLLLESEAFRGAFSVAGQSELPTDWRGYQALDVIILSQASLQATKRNGRYSAIRDWVLAGGSIVLYDADSLQTFVDSLQLVSEPSEWIASAKREVINDRIRQIKGLRTDVARQRSELSKYIANDPNMDPTIAFGLYTGMSAPNQPNDRSPEEQIAWLDAQLAKLTEILNRTGKQWDESMWVRPLGTGFAIGFPSSDSAPFPGVMQWKIVDQLLDFRSSPMLRRGADPILGDNRFRRWMIPGVAQPPVYTFIGLLTLFVILVGPVAYRSTSRRGRSYLMFLIAPVLAIVTTVAMFAYGIVADGFDTIARVRQLTWIDGATGDASERVQATYFAGVRPADGMTFPASAEVVRYPDGLSGDWEDLNKRPPETLGTVTITNEAQVFDKAFLPSRQQRQFVTHRPRAAVGSLQLTLEAADTDVQVGFVRNDSIYELRRLVVRGNDGKYWTSERVAAGSSRTPVYPLASKDASEAIAKMYNEFRAIGEDSRRRSSRSYRKSTRDLIKVVNEGLSSQTRSTSFVNEGSFEQWLGRALQIEGQLPHSHFVAMSDVTQDAVAVESARVVDSVHYVFGTLP</sequence>
<feature type="chain" id="PRO_5022665101" description="DUF4350 domain-containing protein" evidence="2">
    <location>
        <begin position="30"/>
        <end position="794"/>
    </location>
</feature>